<feature type="region of interest" description="Disordered" evidence="10">
    <location>
        <begin position="321"/>
        <end position="349"/>
    </location>
</feature>
<dbReference type="Pfam" id="PF13639">
    <property type="entry name" value="zf-RING_2"/>
    <property type="match status" value="1"/>
</dbReference>
<keyword evidence="7" id="KW-0833">Ubl conjugation pathway</keyword>
<evidence type="ECO:0000256" key="4">
    <source>
        <dbReference type="ARBA" id="ARBA00022679"/>
    </source>
</evidence>
<dbReference type="FunFam" id="3.30.40.10:FF:000069">
    <property type="entry name" value="E3 ubiquitin-protein ligase RNF115"/>
    <property type="match status" value="1"/>
</dbReference>
<dbReference type="GO" id="GO:0005737">
    <property type="term" value="C:cytoplasm"/>
    <property type="evidence" value="ECO:0007669"/>
    <property type="project" value="TreeGrafter"/>
</dbReference>
<feature type="compositionally biased region" description="Low complexity" evidence="10">
    <location>
        <begin position="321"/>
        <end position="341"/>
    </location>
</feature>
<feature type="region of interest" description="Disordered" evidence="10">
    <location>
        <begin position="93"/>
        <end position="122"/>
    </location>
</feature>
<comment type="catalytic activity">
    <reaction evidence="1">
        <text>S-ubiquitinyl-[E2 ubiquitin-conjugating enzyme]-L-cysteine + [acceptor protein]-L-lysine = [E2 ubiquitin-conjugating enzyme]-L-cysteine + N(6)-ubiquitinyl-[acceptor protein]-L-lysine.</text>
        <dbReference type="EC" id="2.3.2.27"/>
    </reaction>
</comment>
<keyword evidence="8" id="KW-0862">Zinc</keyword>
<accession>A0A1B6GQ86</accession>
<evidence type="ECO:0000259" key="11">
    <source>
        <dbReference type="PROSITE" id="PS50089"/>
    </source>
</evidence>
<comment type="pathway">
    <text evidence="2">Protein modification; protein ubiquitination.</text>
</comment>
<dbReference type="GO" id="GO:0061630">
    <property type="term" value="F:ubiquitin protein ligase activity"/>
    <property type="evidence" value="ECO:0007669"/>
    <property type="project" value="UniProtKB-EC"/>
</dbReference>
<evidence type="ECO:0000256" key="8">
    <source>
        <dbReference type="ARBA" id="ARBA00022833"/>
    </source>
</evidence>
<dbReference type="Gene3D" id="3.30.40.10">
    <property type="entry name" value="Zinc/RING finger domain, C3HC4 (zinc finger)"/>
    <property type="match status" value="1"/>
</dbReference>
<dbReference type="InterPro" id="IPR001841">
    <property type="entry name" value="Znf_RING"/>
</dbReference>
<dbReference type="SUPFAM" id="SSF57850">
    <property type="entry name" value="RING/U-box"/>
    <property type="match status" value="1"/>
</dbReference>
<keyword evidence="4" id="KW-0808">Transferase</keyword>
<evidence type="ECO:0000256" key="5">
    <source>
        <dbReference type="ARBA" id="ARBA00022723"/>
    </source>
</evidence>
<evidence type="ECO:0000313" key="12">
    <source>
        <dbReference type="EMBL" id="JAS64606.1"/>
    </source>
</evidence>
<reference evidence="12" key="1">
    <citation type="submission" date="2015-11" db="EMBL/GenBank/DDBJ databases">
        <title>De novo transcriptome assembly of four potential Pierce s Disease insect vectors from Arizona vineyards.</title>
        <authorList>
            <person name="Tassone E.E."/>
        </authorList>
    </citation>
    <scope>NUCLEOTIDE SEQUENCE</scope>
</reference>
<dbReference type="EC" id="2.3.2.27" evidence="3"/>
<keyword evidence="6 9" id="KW-0863">Zinc-finger</keyword>
<name>A0A1B6GQ86_9HEMI</name>
<feature type="domain" description="RING-type" evidence="11">
    <location>
        <begin position="242"/>
        <end position="283"/>
    </location>
</feature>
<evidence type="ECO:0000256" key="6">
    <source>
        <dbReference type="ARBA" id="ARBA00022771"/>
    </source>
</evidence>
<dbReference type="PANTHER" id="PTHR15710">
    <property type="entry name" value="E3 UBIQUITIN-PROTEIN LIGASE PRAJA"/>
    <property type="match status" value="1"/>
</dbReference>
<evidence type="ECO:0000256" key="9">
    <source>
        <dbReference type="PROSITE-ProRule" id="PRU00175"/>
    </source>
</evidence>
<dbReference type="SMART" id="SM00184">
    <property type="entry name" value="RING"/>
    <property type="match status" value="1"/>
</dbReference>
<protein>
    <recommendedName>
        <fullName evidence="3">RING-type E3 ubiquitin transferase</fullName>
        <ecNumber evidence="3">2.3.2.27</ecNumber>
    </recommendedName>
</protein>
<dbReference type="PROSITE" id="PS50089">
    <property type="entry name" value="ZF_RING_2"/>
    <property type="match status" value="1"/>
</dbReference>
<keyword evidence="5" id="KW-0479">Metal-binding</keyword>
<evidence type="ECO:0000256" key="1">
    <source>
        <dbReference type="ARBA" id="ARBA00000900"/>
    </source>
</evidence>
<evidence type="ECO:0000256" key="2">
    <source>
        <dbReference type="ARBA" id="ARBA00004906"/>
    </source>
</evidence>
<dbReference type="EMBL" id="GECZ01005163">
    <property type="protein sequence ID" value="JAS64606.1"/>
    <property type="molecule type" value="Transcribed_RNA"/>
</dbReference>
<evidence type="ECO:0000256" key="10">
    <source>
        <dbReference type="SAM" id="MobiDB-lite"/>
    </source>
</evidence>
<dbReference type="PANTHER" id="PTHR15710:SF243">
    <property type="entry name" value="E3 UBIQUITIN-PROTEIN LIGASE PRAJA-2 ISOFORM X1"/>
    <property type="match status" value="1"/>
</dbReference>
<proteinExistence type="predicted"/>
<dbReference type="GO" id="GO:0008270">
    <property type="term" value="F:zinc ion binding"/>
    <property type="evidence" value="ECO:0007669"/>
    <property type="project" value="UniProtKB-KW"/>
</dbReference>
<gene>
    <name evidence="12" type="ORF">g.18023</name>
</gene>
<sequence>MAEEAAVENLAISRFFCHKCNSEINRVQQDYTCPTCQSGFIEVLENQPEPTEESDSDMEVVQPFDLQVESANAQRSERITAAAHMLLNDMLMGLSGSPGGNRRGNRGNRSRGERRRGGRGRPVVPFENLIQDFIVNLTEVGLGGLGVTPRPNGPVHTLDFFAPNVTNLTPPAIIHAVFSADTGVFLGNPGDYAWGREGLDAIVTQLLNQMDGNGPPPLAQDKIQEIPTAVITQDQVDSNLQCSVCWEDFKVSEPVRKLICEHVYHEPCIIPWLELHGTCPICRMTLSEEGRSSDNGSSMFGAQNVGPSLAALFRAANDSASSRASSTSSSDTSISGNSFNSNNMDLDYD</sequence>
<dbReference type="Pfam" id="PF14369">
    <property type="entry name" value="Zn_ribbon_19"/>
    <property type="match status" value="1"/>
</dbReference>
<dbReference type="GO" id="GO:0000209">
    <property type="term" value="P:protein polyubiquitination"/>
    <property type="evidence" value="ECO:0007669"/>
    <property type="project" value="UniProtKB-ARBA"/>
</dbReference>
<feature type="compositionally biased region" description="Basic residues" evidence="10">
    <location>
        <begin position="103"/>
        <end position="119"/>
    </location>
</feature>
<organism evidence="12">
    <name type="scientific">Cuerna arida</name>
    <dbReference type="NCBI Taxonomy" id="1464854"/>
    <lineage>
        <taxon>Eukaryota</taxon>
        <taxon>Metazoa</taxon>
        <taxon>Ecdysozoa</taxon>
        <taxon>Arthropoda</taxon>
        <taxon>Hexapoda</taxon>
        <taxon>Insecta</taxon>
        <taxon>Pterygota</taxon>
        <taxon>Neoptera</taxon>
        <taxon>Paraneoptera</taxon>
        <taxon>Hemiptera</taxon>
        <taxon>Auchenorrhyncha</taxon>
        <taxon>Membracoidea</taxon>
        <taxon>Cicadellidae</taxon>
        <taxon>Cicadellinae</taxon>
        <taxon>Proconiini</taxon>
        <taxon>Cuerna</taxon>
    </lineage>
</organism>
<dbReference type="InterPro" id="IPR013083">
    <property type="entry name" value="Znf_RING/FYVE/PHD"/>
</dbReference>
<evidence type="ECO:0000256" key="7">
    <source>
        <dbReference type="ARBA" id="ARBA00022786"/>
    </source>
</evidence>
<evidence type="ECO:0000256" key="3">
    <source>
        <dbReference type="ARBA" id="ARBA00012483"/>
    </source>
</evidence>
<dbReference type="InterPro" id="IPR039525">
    <property type="entry name" value="RNF126-like_zinc-ribbon"/>
</dbReference>
<dbReference type="AlphaFoldDB" id="A0A1B6GQ86"/>